<feature type="domain" description="CBF1-interacting co-repressor CIR N-terminal" evidence="2">
    <location>
        <begin position="8"/>
        <end position="44"/>
    </location>
</feature>
<keyword evidence="4" id="KW-1185">Reference proteome</keyword>
<sequence>MNILPKKRWHVRTRENIARVRKDELEAREEAEEKRKRVLQAEQEARTTLLRERARAKYGVPEQHLQIDEPPSKLQSHSDKHVNFFEELEEGKVVTTRTNAETELEEKEKKEKYEKQIGYLTYLGQDTVETTGNIPWYDKVPQHHQFNDASQEEKNIKSKLLNDPLTTIKKYIPSETKSIKSSSETPSSSKKRSLLDYQSVHRRERKKKQKKKAKKRRKRSSRSSSGSESSTNSESDNEEVKMQSRKSLELLRAERLKREKEERERTERLLARLQGKEVKEEKKEAPVVLQKYNSQYNPELAKQNFATYSKN</sequence>
<dbReference type="Proteomes" id="UP001378592">
    <property type="component" value="Unassembled WGS sequence"/>
</dbReference>
<evidence type="ECO:0000313" key="3">
    <source>
        <dbReference type="EMBL" id="KAK7866449.1"/>
    </source>
</evidence>
<comment type="caution">
    <text evidence="3">The sequence shown here is derived from an EMBL/GenBank/DDBJ whole genome shotgun (WGS) entry which is preliminary data.</text>
</comment>
<reference evidence="3 4" key="1">
    <citation type="submission" date="2024-03" db="EMBL/GenBank/DDBJ databases">
        <title>The genome assembly and annotation of the cricket Gryllus longicercus Weissman &amp; Gray.</title>
        <authorList>
            <person name="Szrajer S."/>
            <person name="Gray D."/>
            <person name="Ylla G."/>
        </authorList>
    </citation>
    <scope>NUCLEOTIDE SEQUENCE [LARGE SCALE GENOMIC DNA]</scope>
    <source>
        <strain evidence="3">DAG 2021-001</strain>
        <tissue evidence="3">Whole body minus gut</tissue>
    </source>
</reference>
<protein>
    <recommendedName>
        <fullName evidence="2">CBF1-interacting co-repressor CIR N-terminal domain-containing protein</fullName>
    </recommendedName>
</protein>
<dbReference type="EMBL" id="JAZDUA010000147">
    <property type="protein sequence ID" value="KAK7866449.1"/>
    <property type="molecule type" value="Genomic_DNA"/>
</dbReference>
<dbReference type="SMART" id="SM01083">
    <property type="entry name" value="Cir_N"/>
    <property type="match status" value="1"/>
</dbReference>
<dbReference type="InterPro" id="IPR039875">
    <property type="entry name" value="LENG1-like"/>
</dbReference>
<name>A0AAN9VK29_9ORTH</name>
<evidence type="ECO:0000313" key="4">
    <source>
        <dbReference type="Proteomes" id="UP001378592"/>
    </source>
</evidence>
<organism evidence="3 4">
    <name type="scientific">Gryllus longicercus</name>
    <dbReference type="NCBI Taxonomy" id="2509291"/>
    <lineage>
        <taxon>Eukaryota</taxon>
        <taxon>Metazoa</taxon>
        <taxon>Ecdysozoa</taxon>
        <taxon>Arthropoda</taxon>
        <taxon>Hexapoda</taxon>
        <taxon>Insecta</taxon>
        <taxon>Pterygota</taxon>
        <taxon>Neoptera</taxon>
        <taxon>Polyneoptera</taxon>
        <taxon>Orthoptera</taxon>
        <taxon>Ensifera</taxon>
        <taxon>Gryllidea</taxon>
        <taxon>Grylloidea</taxon>
        <taxon>Gryllidae</taxon>
        <taxon>Gryllinae</taxon>
        <taxon>Gryllus</taxon>
    </lineage>
</organism>
<feature type="region of interest" description="Disordered" evidence="1">
    <location>
        <begin position="23"/>
        <end position="42"/>
    </location>
</feature>
<dbReference type="PANTHER" id="PTHR22093:SF0">
    <property type="entry name" value="LEUKOCYTE RECEPTOR CLUSTER MEMBER 1"/>
    <property type="match status" value="1"/>
</dbReference>
<dbReference type="InterPro" id="IPR019339">
    <property type="entry name" value="CIR_N_dom"/>
</dbReference>
<feature type="compositionally biased region" description="Basic and acidic residues" evidence="1">
    <location>
        <begin position="238"/>
        <end position="265"/>
    </location>
</feature>
<feature type="region of interest" description="Disordered" evidence="1">
    <location>
        <begin position="145"/>
        <end position="265"/>
    </location>
</feature>
<dbReference type="PANTHER" id="PTHR22093">
    <property type="entry name" value="LEUKOCYTE RECEPTOR CLUSTER LRC MEMBER 1"/>
    <property type="match status" value="1"/>
</dbReference>
<gene>
    <name evidence="3" type="ORF">R5R35_008971</name>
</gene>
<feature type="region of interest" description="Disordered" evidence="1">
    <location>
        <begin position="55"/>
        <end position="78"/>
    </location>
</feature>
<evidence type="ECO:0000259" key="2">
    <source>
        <dbReference type="SMART" id="SM01083"/>
    </source>
</evidence>
<evidence type="ECO:0000256" key="1">
    <source>
        <dbReference type="SAM" id="MobiDB-lite"/>
    </source>
</evidence>
<accession>A0AAN9VK29</accession>
<proteinExistence type="predicted"/>
<dbReference type="AlphaFoldDB" id="A0AAN9VK29"/>
<feature type="compositionally biased region" description="Low complexity" evidence="1">
    <location>
        <begin position="173"/>
        <end position="188"/>
    </location>
</feature>
<feature type="compositionally biased region" description="Basic residues" evidence="1">
    <location>
        <begin position="200"/>
        <end position="221"/>
    </location>
</feature>
<feature type="compositionally biased region" description="Basic and acidic residues" evidence="1">
    <location>
        <begin position="65"/>
        <end position="78"/>
    </location>
</feature>
<feature type="compositionally biased region" description="Low complexity" evidence="1">
    <location>
        <begin position="222"/>
        <end position="234"/>
    </location>
</feature>